<evidence type="ECO:0008006" key="10">
    <source>
        <dbReference type="Google" id="ProtNLM"/>
    </source>
</evidence>
<dbReference type="AlphaFoldDB" id="A0A917A5J9"/>
<dbReference type="Pfam" id="PF03047">
    <property type="entry name" value="ComC"/>
    <property type="match status" value="1"/>
</dbReference>
<evidence type="ECO:0000256" key="5">
    <source>
        <dbReference type="ARBA" id="ARBA00023044"/>
    </source>
</evidence>
<evidence type="ECO:0000313" key="9">
    <source>
        <dbReference type="Proteomes" id="UP000660801"/>
    </source>
</evidence>
<accession>A0A917A5J9</accession>
<sequence length="61" mass="6846">MNKKNIAQFELIDDDTLRTVEGGLVWWAVPAAGVVYGIVAGYTDEKCIMDNGKHWYCTKLP</sequence>
<keyword evidence="7" id="KW-0472">Membrane</keyword>
<keyword evidence="7" id="KW-1133">Transmembrane helix</keyword>
<dbReference type="InterPro" id="IPR004288">
    <property type="entry name" value="Competence_ComC"/>
</dbReference>
<dbReference type="GO" id="GO:0030420">
    <property type="term" value="P:establishment of competence for transformation"/>
    <property type="evidence" value="ECO:0007669"/>
    <property type="project" value="UniProtKB-KW"/>
</dbReference>
<reference evidence="8" key="1">
    <citation type="journal article" date="2014" name="Int. J. Syst. Evol. Microbiol.">
        <title>Complete genome sequence of Corynebacterium casei LMG S-19264T (=DSM 44701T), isolated from a smear-ripened cheese.</title>
        <authorList>
            <consortium name="US DOE Joint Genome Institute (JGI-PGF)"/>
            <person name="Walter F."/>
            <person name="Albersmeier A."/>
            <person name="Kalinowski J."/>
            <person name="Ruckert C."/>
        </authorList>
    </citation>
    <scope>NUCLEOTIDE SEQUENCE</scope>
    <source>
        <strain evidence="8">CGMCC 1.15533</strain>
    </source>
</reference>
<feature type="transmembrane region" description="Helical" evidence="7">
    <location>
        <begin position="24"/>
        <end position="43"/>
    </location>
</feature>
<dbReference type="OrthoDB" id="2223765at2"/>
<keyword evidence="9" id="KW-1185">Reference proteome</keyword>
<dbReference type="Proteomes" id="UP000660801">
    <property type="component" value="Unassembled WGS sequence"/>
</dbReference>
<evidence type="ECO:0000256" key="2">
    <source>
        <dbReference type="ARBA" id="ARBA00004613"/>
    </source>
</evidence>
<dbReference type="RefSeq" id="WP_068991207.1">
    <property type="nucleotide sequence ID" value="NZ_BMJN01000009.1"/>
</dbReference>
<proteinExistence type="inferred from homology"/>
<organism evidence="8 9">
    <name type="scientific">Streptococcus himalayensis</name>
    <dbReference type="NCBI Taxonomy" id="1888195"/>
    <lineage>
        <taxon>Bacteria</taxon>
        <taxon>Bacillati</taxon>
        <taxon>Bacillota</taxon>
        <taxon>Bacilli</taxon>
        <taxon>Lactobacillales</taxon>
        <taxon>Streptococcaceae</taxon>
        <taxon>Streptococcus</taxon>
    </lineage>
</organism>
<evidence type="ECO:0000313" key="8">
    <source>
        <dbReference type="EMBL" id="GGE28986.1"/>
    </source>
</evidence>
<reference evidence="8" key="2">
    <citation type="submission" date="2020-09" db="EMBL/GenBank/DDBJ databases">
        <authorList>
            <person name="Sun Q."/>
            <person name="Zhou Y."/>
        </authorList>
    </citation>
    <scope>NUCLEOTIDE SEQUENCE</scope>
    <source>
        <strain evidence="8">CGMCC 1.15533</strain>
    </source>
</reference>
<evidence type="ECO:0000256" key="4">
    <source>
        <dbReference type="ARBA" id="ARBA00022525"/>
    </source>
</evidence>
<evidence type="ECO:0000256" key="1">
    <source>
        <dbReference type="ARBA" id="ARBA00002667"/>
    </source>
</evidence>
<keyword evidence="6" id="KW-0178">Competence</keyword>
<evidence type="ECO:0000256" key="3">
    <source>
        <dbReference type="ARBA" id="ARBA00009039"/>
    </source>
</evidence>
<gene>
    <name evidence="8" type="ORF">GCM10011510_07830</name>
</gene>
<keyword evidence="7" id="KW-0812">Transmembrane</keyword>
<comment type="subcellular location">
    <subcellularLocation>
        <location evidence="2">Secreted</location>
    </subcellularLocation>
</comment>
<protein>
    <recommendedName>
        <fullName evidence="10">Bacteriocin</fullName>
    </recommendedName>
</protein>
<dbReference type="EMBL" id="BMJN01000009">
    <property type="protein sequence ID" value="GGE28986.1"/>
    <property type="molecule type" value="Genomic_DNA"/>
</dbReference>
<dbReference type="GO" id="GO:0005576">
    <property type="term" value="C:extracellular region"/>
    <property type="evidence" value="ECO:0007669"/>
    <property type="project" value="UniProtKB-SubCell"/>
</dbReference>
<comment type="similarity">
    <text evidence="3">Belongs to the ComC family.</text>
</comment>
<keyword evidence="4" id="KW-0964">Secreted</keyword>
<evidence type="ECO:0000256" key="7">
    <source>
        <dbReference type="SAM" id="Phobius"/>
    </source>
</evidence>
<evidence type="ECO:0000256" key="6">
    <source>
        <dbReference type="ARBA" id="ARBA00023287"/>
    </source>
</evidence>
<dbReference type="GO" id="GO:0005186">
    <property type="term" value="F:pheromone activity"/>
    <property type="evidence" value="ECO:0007669"/>
    <property type="project" value="UniProtKB-KW"/>
</dbReference>
<comment type="caution">
    <text evidence="8">The sequence shown here is derived from an EMBL/GenBank/DDBJ whole genome shotgun (WGS) entry which is preliminary data.</text>
</comment>
<name>A0A917A5J9_9STRE</name>
<comment type="function">
    <text evidence="1">Acts as a pheromone, induces cells to develop competence for genetic transformation.</text>
</comment>
<keyword evidence="5" id="KW-0588">Pheromone</keyword>